<organism evidence="1">
    <name type="scientific">hydrothermal vent metagenome</name>
    <dbReference type="NCBI Taxonomy" id="652676"/>
    <lineage>
        <taxon>unclassified sequences</taxon>
        <taxon>metagenomes</taxon>
        <taxon>ecological metagenomes</taxon>
    </lineage>
</organism>
<dbReference type="SUPFAM" id="SSF48452">
    <property type="entry name" value="TPR-like"/>
    <property type="match status" value="1"/>
</dbReference>
<gene>
    <name evidence="1" type="ORF">MNBD_NITROSPIRAE03-2082</name>
</gene>
<sequence length="435" mass="50270">MKYLHVSLIFLLLSVVFPLSVASPLYAGAEGYELYIAEGIRKINQGRTEDAVMLLKKALKLSPENPEAVYYAGIAYSRNGNYKEAESLFLKTLQLDETSANAYLELGRIYYVTSRCDDLKELLSGYIDRSEDKALKGEAAELVDGCRKKAEEKPYRFNISAGSQYDSNVILEPSNPPVNAERKSDIRTVLYVTSGAVLLKERVVKLTLDYNFYQSLHMNLHEFNVQYHKITPALEITFSDVLRSSVGYSLEYTLLGSERYSRFNTFYGKFTTKENETLSTEAIYEYRSNKYWNSDIFQTNSIRSGYQNSVGIKQNFYLKRITGEIYYFSDFNRAKEGYWAFNGQRSGVELAYKITPLLHMNVSSEYNERRYRDDFPGFQERRLDRMQQYSLRLTYFISERMSASITESYIVNNSNLGIFDYRRNITGIFLTVGLL</sequence>
<dbReference type="EMBL" id="UOGI01000085">
    <property type="protein sequence ID" value="VAX30722.1"/>
    <property type="molecule type" value="Genomic_DNA"/>
</dbReference>
<name>A0A3B1CQY2_9ZZZZ</name>
<dbReference type="PROSITE" id="PS50005">
    <property type="entry name" value="TPR"/>
    <property type="match status" value="2"/>
</dbReference>
<dbReference type="AlphaFoldDB" id="A0A3B1CQY2"/>
<reference evidence="1" key="1">
    <citation type="submission" date="2018-06" db="EMBL/GenBank/DDBJ databases">
        <authorList>
            <person name="Zhirakovskaya E."/>
        </authorList>
    </citation>
    <scope>NUCLEOTIDE SEQUENCE</scope>
</reference>
<protein>
    <submittedName>
        <fullName evidence="1">Uncharacterized protein</fullName>
    </submittedName>
</protein>
<dbReference type="InterPro" id="IPR011990">
    <property type="entry name" value="TPR-like_helical_dom_sf"/>
</dbReference>
<dbReference type="InterPro" id="IPR019734">
    <property type="entry name" value="TPR_rpt"/>
</dbReference>
<accession>A0A3B1CQY2</accession>
<dbReference type="SMART" id="SM00028">
    <property type="entry name" value="TPR"/>
    <property type="match status" value="2"/>
</dbReference>
<dbReference type="Pfam" id="PF14559">
    <property type="entry name" value="TPR_19"/>
    <property type="match status" value="1"/>
</dbReference>
<evidence type="ECO:0000313" key="1">
    <source>
        <dbReference type="EMBL" id="VAX30722.1"/>
    </source>
</evidence>
<dbReference type="Gene3D" id="1.25.40.10">
    <property type="entry name" value="Tetratricopeptide repeat domain"/>
    <property type="match status" value="1"/>
</dbReference>
<proteinExistence type="predicted"/>